<feature type="compositionally biased region" description="Polar residues" evidence="1">
    <location>
        <begin position="77"/>
        <end position="86"/>
    </location>
</feature>
<feature type="non-terminal residue" evidence="3">
    <location>
        <position position="1"/>
    </location>
</feature>
<name>A0A3P6SMB5_ONCOC</name>
<protein>
    <recommendedName>
        <fullName evidence="2">CTLH domain-containing protein</fullName>
    </recommendedName>
</protein>
<dbReference type="AlphaFoldDB" id="A0A3P6SMB5"/>
<feature type="compositionally biased region" description="Polar residues" evidence="1">
    <location>
        <begin position="174"/>
        <end position="196"/>
    </location>
</feature>
<proteinExistence type="predicted"/>
<feature type="region of interest" description="Disordered" evidence="1">
    <location>
        <begin position="60"/>
        <end position="86"/>
    </location>
</feature>
<feature type="region of interest" description="Disordered" evidence="1">
    <location>
        <begin position="163"/>
        <end position="196"/>
    </location>
</feature>
<evidence type="ECO:0000259" key="2">
    <source>
        <dbReference type="PROSITE" id="PS50897"/>
    </source>
</evidence>
<accession>A0A3P6SMB5</accession>
<reference evidence="3 4" key="1">
    <citation type="submission" date="2018-08" db="EMBL/GenBank/DDBJ databases">
        <authorList>
            <person name="Laetsch R D."/>
            <person name="Stevens L."/>
            <person name="Kumar S."/>
            <person name="Blaxter L. M."/>
        </authorList>
    </citation>
    <scope>NUCLEOTIDE SEQUENCE [LARGE SCALE GENOMIC DNA]</scope>
</reference>
<dbReference type="InterPro" id="IPR006595">
    <property type="entry name" value="CTLH_C"/>
</dbReference>
<feature type="compositionally biased region" description="Low complexity" evidence="1">
    <location>
        <begin position="60"/>
        <end position="70"/>
    </location>
</feature>
<organism evidence="3 4">
    <name type="scientific">Onchocerca ochengi</name>
    <name type="common">Filarial nematode worm</name>
    <dbReference type="NCBI Taxonomy" id="42157"/>
    <lineage>
        <taxon>Eukaryota</taxon>
        <taxon>Metazoa</taxon>
        <taxon>Ecdysozoa</taxon>
        <taxon>Nematoda</taxon>
        <taxon>Chromadorea</taxon>
        <taxon>Rhabditida</taxon>
        <taxon>Spirurina</taxon>
        <taxon>Spiruromorpha</taxon>
        <taxon>Filarioidea</taxon>
        <taxon>Onchocercidae</taxon>
        <taxon>Onchocerca</taxon>
    </lineage>
</organism>
<evidence type="ECO:0000256" key="1">
    <source>
        <dbReference type="SAM" id="MobiDB-lite"/>
    </source>
</evidence>
<feature type="domain" description="CTLH" evidence="2">
    <location>
        <begin position="5"/>
        <end position="57"/>
    </location>
</feature>
<dbReference type="OrthoDB" id="5821166at2759"/>
<dbReference type="EMBL" id="UYRW01001288">
    <property type="protein sequence ID" value="VDK76036.1"/>
    <property type="molecule type" value="Genomic_DNA"/>
</dbReference>
<evidence type="ECO:0000313" key="4">
    <source>
        <dbReference type="Proteomes" id="UP000271087"/>
    </source>
</evidence>
<gene>
    <name evidence="3" type="ORF">NOO_LOCUS5107</name>
</gene>
<dbReference type="Proteomes" id="UP000271087">
    <property type="component" value="Unassembled WGS sequence"/>
</dbReference>
<dbReference type="PROSITE" id="PS50897">
    <property type="entry name" value="CTLH"/>
    <property type="match status" value="1"/>
</dbReference>
<sequence length="364" mass="39969">APFAELKQMILDGEVGKAIDRARALCPDLLEQNKELALLLNCQYFVEIYAKANNITISSVSSHDSSSSVSPKEETRSTQSSLSTISGGDSYAQVYSRKGHPFTITASNENLGTINPFKRRNDEWEPFICVTRRSRTGNEGMQADSSRFARVQTSSTVIRNMSVDESIDDKAGSDHSSSSNGAVHESNGNATTSNGVILNGVSQPVSSATTIIDEDQDPSYGDTHQDVIGGAERTFTLCRGWTGGDPKDMMKCEEIDMLLKLGREINFLCQQIVNPPEDLDILALICHTKPLDTSLRYLLEQVQRVKAANGLNSALREHMGFPKESLLSMHFRTARKLRNDLSAMQLGVAVFADVDKLVAQNLEF</sequence>
<evidence type="ECO:0000313" key="3">
    <source>
        <dbReference type="EMBL" id="VDK76036.1"/>
    </source>
</evidence>
<keyword evidence="4" id="KW-1185">Reference proteome</keyword>